<evidence type="ECO:0000313" key="2">
    <source>
        <dbReference type="EMBL" id="MCK9687284.1"/>
    </source>
</evidence>
<sequence>MSFTNTGFQPVKSTKTQRGQLRGAPSFETFSDLSDANWHGGRKDQRRQRMEVSRRKMLALLGR</sequence>
<reference evidence="2" key="1">
    <citation type="submission" date="2021-11" db="EMBL/GenBank/DDBJ databases">
        <title>BS-T2-15 a new species belonging to the Comamonadaceae family isolated from the soil of a French oak forest.</title>
        <authorList>
            <person name="Mieszkin S."/>
            <person name="Alain K."/>
        </authorList>
    </citation>
    <scope>NUCLEOTIDE SEQUENCE</scope>
    <source>
        <strain evidence="2">BS-T2-15</strain>
    </source>
</reference>
<gene>
    <name evidence="2" type="ORF">LPC04_16380</name>
</gene>
<feature type="compositionally biased region" description="Basic and acidic residues" evidence="1">
    <location>
        <begin position="41"/>
        <end position="52"/>
    </location>
</feature>
<dbReference type="EMBL" id="JAJLJH010000004">
    <property type="protein sequence ID" value="MCK9687284.1"/>
    <property type="molecule type" value="Genomic_DNA"/>
</dbReference>
<protein>
    <submittedName>
        <fullName evidence="2">Uncharacterized protein</fullName>
    </submittedName>
</protein>
<name>A0A9X1YJ57_9BURK</name>
<comment type="caution">
    <text evidence="2">The sequence shown here is derived from an EMBL/GenBank/DDBJ whole genome shotgun (WGS) entry which is preliminary data.</text>
</comment>
<dbReference type="AlphaFoldDB" id="A0A9X1YJ57"/>
<evidence type="ECO:0000256" key="1">
    <source>
        <dbReference type="SAM" id="MobiDB-lite"/>
    </source>
</evidence>
<feature type="region of interest" description="Disordered" evidence="1">
    <location>
        <begin position="1"/>
        <end position="52"/>
    </location>
</feature>
<keyword evidence="3" id="KW-1185">Reference proteome</keyword>
<evidence type="ECO:0000313" key="3">
    <source>
        <dbReference type="Proteomes" id="UP001139353"/>
    </source>
</evidence>
<dbReference type="Proteomes" id="UP001139353">
    <property type="component" value="Unassembled WGS sequence"/>
</dbReference>
<accession>A0A9X1YJ57</accession>
<feature type="compositionally biased region" description="Polar residues" evidence="1">
    <location>
        <begin position="1"/>
        <end position="19"/>
    </location>
</feature>
<organism evidence="2 3">
    <name type="scientific">Scleromatobacter humisilvae</name>
    <dbReference type="NCBI Taxonomy" id="2897159"/>
    <lineage>
        <taxon>Bacteria</taxon>
        <taxon>Pseudomonadati</taxon>
        <taxon>Pseudomonadota</taxon>
        <taxon>Betaproteobacteria</taxon>
        <taxon>Burkholderiales</taxon>
        <taxon>Sphaerotilaceae</taxon>
        <taxon>Scleromatobacter</taxon>
    </lineage>
</organism>
<dbReference type="RefSeq" id="WP_275683324.1">
    <property type="nucleotide sequence ID" value="NZ_JAJLJH010000004.1"/>
</dbReference>
<proteinExistence type="predicted"/>